<proteinExistence type="predicted"/>
<organism evidence="1 2">
    <name type="scientific">Danio rerio</name>
    <name type="common">Zebrafish</name>
    <name type="synonym">Brachydanio rerio</name>
    <dbReference type="NCBI Taxonomy" id="7955"/>
    <lineage>
        <taxon>Eukaryota</taxon>
        <taxon>Metazoa</taxon>
        <taxon>Chordata</taxon>
        <taxon>Craniata</taxon>
        <taxon>Vertebrata</taxon>
        <taxon>Euteleostomi</taxon>
        <taxon>Actinopterygii</taxon>
        <taxon>Neopterygii</taxon>
        <taxon>Teleostei</taxon>
        <taxon>Ostariophysi</taxon>
        <taxon>Cypriniformes</taxon>
        <taxon>Danionidae</taxon>
        <taxon>Danioninae</taxon>
        <taxon>Danio</taxon>
    </lineage>
</organism>
<sequence length="352" mass="39671">MVSTVSSFESQLLSIMEAVVRTAVLEIRKLVDVERELLRAEVSRGRGEISALRRRLMELQPRTNTTHAHSFTAVKSECAQEDVRNHLNIRRGEVFLGESPLIIQQDQLPKEIPQQNCEINQPIIVVKDEPHEVDVWTGQGNSEEGTHSVEVVCLSPIKEVLKTVPCIDRGSKENTSKAESPALNRNSPPAIMPLNQMVQSISKKGISESENASFSHLQSWSASRSTRTCSATSFSADKRFVCSYCSKRFRCFSQLTIHQRSHTGEKPYRCTICGKRYIQKGHLYTHQRTHTGEKPYRCPLCGKGFIQKCTLDMHLRSHTGEKPYTCVKCGKGFTTKFNLNKHLSCQSCGNFS</sequence>
<dbReference type="Proteomes" id="UP000000437">
    <property type="component" value="Chromosome 3"/>
</dbReference>
<evidence type="ECO:0000313" key="1">
    <source>
        <dbReference type="Proteomes" id="UP000000437"/>
    </source>
</evidence>
<protein>
    <submittedName>
        <fullName evidence="2">Uncharacterized protein isoform X1</fullName>
    </submittedName>
</protein>
<gene>
    <name evidence="2" type="primary">LOC141381291</name>
</gene>
<dbReference type="RefSeq" id="XP_073801165.1">
    <property type="nucleotide sequence ID" value="XM_073945064.1"/>
</dbReference>
<keyword evidence="1" id="KW-1185">Reference proteome</keyword>
<evidence type="ECO:0000313" key="2">
    <source>
        <dbReference type="RefSeq" id="XP_073801165.1"/>
    </source>
</evidence>
<accession>A0AC58J3U5</accession>
<reference evidence="2" key="1">
    <citation type="submission" date="2025-08" db="UniProtKB">
        <authorList>
            <consortium name="RefSeq"/>
        </authorList>
    </citation>
    <scope>IDENTIFICATION</scope>
    <source>
        <strain evidence="2">Tuebingen</strain>
        <tissue evidence="2">Fibroblasts and whole tissue</tissue>
    </source>
</reference>
<name>A0AC58J3U5_DANRE</name>